<evidence type="ECO:0000256" key="1">
    <source>
        <dbReference type="ARBA" id="ARBA00002324"/>
    </source>
</evidence>
<feature type="domain" description="Cytidyltransferase-like" evidence="12">
    <location>
        <begin position="13"/>
        <end position="177"/>
    </location>
</feature>
<evidence type="ECO:0000313" key="14">
    <source>
        <dbReference type="Proteomes" id="UP000186110"/>
    </source>
</evidence>
<keyword evidence="8 11" id="KW-0067">ATP-binding</keyword>
<keyword evidence="5 11" id="KW-0808">Transferase</keyword>
<proteinExistence type="inferred from homology"/>
<dbReference type="SUPFAM" id="SSF52374">
    <property type="entry name" value="Nucleotidylyl transferase"/>
    <property type="match status" value="1"/>
</dbReference>
<evidence type="ECO:0000256" key="2">
    <source>
        <dbReference type="ARBA" id="ARBA00005019"/>
    </source>
</evidence>
<dbReference type="NCBIfam" id="TIGR00482">
    <property type="entry name" value="nicotinate (nicotinamide) nucleotide adenylyltransferase"/>
    <property type="match status" value="1"/>
</dbReference>
<evidence type="ECO:0000256" key="11">
    <source>
        <dbReference type="HAMAP-Rule" id="MF_00244"/>
    </source>
</evidence>
<dbReference type="InterPro" id="IPR014729">
    <property type="entry name" value="Rossmann-like_a/b/a_fold"/>
</dbReference>
<dbReference type="CDD" id="cd02165">
    <property type="entry name" value="NMNAT"/>
    <property type="match status" value="1"/>
</dbReference>
<comment type="pathway">
    <text evidence="2 11">Cofactor biosynthesis; NAD(+) biosynthesis; deamido-NAD(+) from nicotinate D-ribonucleotide: step 1/1.</text>
</comment>
<evidence type="ECO:0000256" key="10">
    <source>
        <dbReference type="ARBA" id="ARBA00048721"/>
    </source>
</evidence>
<dbReference type="EMBL" id="CP019239">
    <property type="protein sequence ID" value="APW42757.1"/>
    <property type="molecule type" value="Genomic_DNA"/>
</dbReference>
<dbReference type="AlphaFoldDB" id="A0A1P8K9S2"/>
<keyword evidence="4 11" id="KW-0662">Pyridine nucleotide biosynthesis</keyword>
<accession>A0A1P8K9S2</accession>
<keyword evidence="14" id="KW-1185">Reference proteome</keyword>
<dbReference type="NCBIfam" id="NF000840">
    <property type="entry name" value="PRK00071.1-3"/>
    <property type="match status" value="1"/>
</dbReference>
<sequence>MSSLANQPRNIGVFGGSFDPPHRGHVALAEAAIAQLQLDALHIIPTGEAWHKARTLTPANHRLAMAQLAFADVARVVVDEREIRRTGPSYTVDTLHELQQENPGARLYLLIGEDQARALTTWMRWEEIVQLAIICVAARADSAGSGGLFNAPSQPGFPVQRLDMPPVPVSATDIRQRIAAHQSATPLVFESVARYIDLHHLYQTA</sequence>
<dbReference type="HAMAP" id="MF_00244">
    <property type="entry name" value="NaMN_adenylyltr"/>
    <property type="match status" value="1"/>
</dbReference>
<evidence type="ECO:0000256" key="5">
    <source>
        <dbReference type="ARBA" id="ARBA00022679"/>
    </source>
</evidence>
<dbReference type="InterPro" id="IPR004821">
    <property type="entry name" value="Cyt_trans-like"/>
</dbReference>
<dbReference type="Pfam" id="PF01467">
    <property type="entry name" value="CTP_transf_like"/>
    <property type="match status" value="1"/>
</dbReference>
<dbReference type="PANTHER" id="PTHR39321:SF3">
    <property type="entry name" value="PHOSPHOPANTETHEINE ADENYLYLTRANSFERASE"/>
    <property type="match status" value="1"/>
</dbReference>
<dbReference type="NCBIfam" id="TIGR00125">
    <property type="entry name" value="cyt_tran_rel"/>
    <property type="match status" value="1"/>
</dbReference>
<dbReference type="eggNOG" id="COG1057">
    <property type="taxonomic scope" value="Bacteria"/>
</dbReference>
<evidence type="ECO:0000259" key="12">
    <source>
        <dbReference type="Pfam" id="PF01467"/>
    </source>
</evidence>
<comment type="similarity">
    <text evidence="3 11">Belongs to the NadD family.</text>
</comment>
<dbReference type="EC" id="2.7.7.18" evidence="11"/>
<dbReference type="Proteomes" id="UP000186110">
    <property type="component" value="Chromosome"/>
</dbReference>
<name>A0A1P8K9S2_9BURK</name>
<keyword evidence="6 11" id="KW-0548">Nucleotidyltransferase</keyword>
<organism evidence="13 14">
    <name type="scientific">Rhodoferax saidenbachensis</name>
    <dbReference type="NCBI Taxonomy" id="1484693"/>
    <lineage>
        <taxon>Bacteria</taxon>
        <taxon>Pseudomonadati</taxon>
        <taxon>Pseudomonadota</taxon>
        <taxon>Betaproteobacteria</taxon>
        <taxon>Burkholderiales</taxon>
        <taxon>Comamonadaceae</taxon>
        <taxon>Rhodoferax</taxon>
    </lineage>
</organism>
<dbReference type="RefSeq" id="WP_029707524.1">
    <property type="nucleotide sequence ID" value="NZ_CP019239.1"/>
</dbReference>
<keyword evidence="7 11" id="KW-0547">Nucleotide-binding</keyword>
<evidence type="ECO:0000256" key="8">
    <source>
        <dbReference type="ARBA" id="ARBA00022840"/>
    </source>
</evidence>
<dbReference type="KEGG" id="rsb:RS694_09585"/>
<dbReference type="InterPro" id="IPR005248">
    <property type="entry name" value="NadD/NMNAT"/>
</dbReference>
<dbReference type="UniPathway" id="UPA00253">
    <property type="reaction ID" value="UER00332"/>
</dbReference>
<comment type="catalytic activity">
    <reaction evidence="10 11">
        <text>nicotinate beta-D-ribonucleotide + ATP + H(+) = deamido-NAD(+) + diphosphate</text>
        <dbReference type="Rhea" id="RHEA:22860"/>
        <dbReference type="ChEBI" id="CHEBI:15378"/>
        <dbReference type="ChEBI" id="CHEBI:30616"/>
        <dbReference type="ChEBI" id="CHEBI:33019"/>
        <dbReference type="ChEBI" id="CHEBI:57502"/>
        <dbReference type="ChEBI" id="CHEBI:58437"/>
        <dbReference type="EC" id="2.7.7.18"/>
    </reaction>
</comment>
<evidence type="ECO:0000256" key="4">
    <source>
        <dbReference type="ARBA" id="ARBA00022642"/>
    </source>
</evidence>
<dbReference type="Gene3D" id="3.40.50.620">
    <property type="entry name" value="HUPs"/>
    <property type="match status" value="1"/>
</dbReference>
<reference evidence="13 14" key="1">
    <citation type="submission" date="2017-01" db="EMBL/GenBank/DDBJ databases">
        <authorList>
            <person name="Mah S.A."/>
            <person name="Swanson W.J."/>
            <person name="Moy G.W."/>
            <person name="Vacquier V.D."/>
        </authorList>
    </citation>
    <scope>NUCLEOTIDE SEQUENCE [LARGE SCALE GENOMIC DNA]</scope>
    <source>
        <strain evidence="13 14">DSM 22694</strain>
    </source>
</reference>
<dbReference type="STRING" id="1484693.RS694_09585"/>
<evidence type="ECO:0000256" key="6">
    <source>
        <dbReference type="ARBA" id="ARBA00022695"/>
    </source>
</evidence>
<keyword evidence="9 11" id="KW-0520">NAD</keyword>
<evidence type="ECO:0000256" key="9">
    <source>
        <dbReference type="ARBA" id="ARBA00023027"/>
    </source>
</evidence>
<protein>
    <recommendedName>
        <fullName evidence="11">Probable nicotinate-nucleotide adenylyltransferase</fullName>
        <ecNumber evidence="11">2.7.7.18</ecNumber>
    </recommendedName>
    <alternativeName>
        <fullName evidence="11">Deamido-NAD(+) diphosphorylase</fullName>
    </alternativeName>
    <alternativeName>
        <fullName evidence="11">Deamido-NAD(+) pyrophosphorylase</fullName>
    </alternativeName>
    <alternativeName>
        <fullName evidence="11">Nicotinate mononucleotide adenylyltransferase</fullName>
        <shortName evidence="11">NaMN adenylyltransferase</shortName>
    </alternativeName>
</protein>
<comment type="function">
    <text evidence="1 11">Catalyzes the reversible adenylation of nicotinate mononucleotide (NaMN) to nicotinic acid adenine dinucleotide (NaAD).</text>
</comment>
<dbReference type="GO" id="GO:0009435">
    <property type="term" value="P:NAD+ biosynthetic process"/>
    <property type="evidence" value="ECO:0007669"/>
    <property type="project" value="UniProtKB-UniRule"/>
</dbReference>
<dbReference type="GO" id="GO:0004515">
    <property type="term" value="F:nicotinate-nucleotide adenylyltransferase activity"/>
    <property type="evidence" value="ECO:0007669"/>
    <property type="project" value="UniProtKB-UniRule"/>
</dbReference>
<dbReference type="GO" id="GO:0005524">
    <property type="term" value="F:ATP binding"/>
    <property type="evidence" value="ECO:0007669"/>
    <property type="project" value="UniProtKB-KW"/>
</dbReference>
<evidence type="ECO:0000256" key="3">
    <source>
        <dbReference type="ARBA" id="ARBA00009014"/>
    </source>
</evidence>
<gene>
    <name evidence="11" type="primary">nadD</name>
    <name evidence="13" type="ORF">RS694_09585</name>
</gene>
<dbReference type="PANTHER" id="PTHR39321">
    <property type="entry name" value="NICOTINATE-NUCLEOTIDE ADENYLYLTRANSFERASE-RELATED"/>
    <property type="match status" value="1"/>
</dbReference>
<evidence type="ECO:0000313" key="13">
    <source>
        <dbReference type="EMBL" id="APW42757.1"/>
    </source>
</evidence>
<evidence type="ECO:0000256" key="7">
    <source>
        <dbReference type="ARBA" id="ARBA00022741"/>
    </source>
</evidence>